<keyword evidence="2" id="KW-1185">Reference proteome</keyword>
<protein>
    <submittedName>
        <fullName evidence="1">Uncharacterized protein</fullName>
    </submittedName>
</protein>
<organism evidence="1 2">
    <name type="scientific">Populus alba x Populus x berolinensis</name>
    <dbReference type="NCBI Taxonomy" id="444605"/>
    <lineage>
        <taxon>Eukaryota</taxon>
        <taxon>Viridiplantae</taxon>
        <taxon>Streptophyta</taxon>
        <taxon>Embryophyta</taxon>
        <taxon>Tracheophyta</taxon>
        <taxon>Spermatophyta</taxon>
        <taxon>Magnoliopsida</taxon>
        <taxon>eudicotyledons</taxon>
        <taxon>Gunneridae</taxon>
        <taxon>Pentapetalae</taxon>
        <taxon>rosids</taxon>
        <taxon>fabids</taxon>
        <taxon>Malpighiales</taxon>
        <taxon>Salicaceae</taxon>
        <taxon>Saliceae</taxon>
        <taxon>Populus</taxon>
    </lineage>
</organism>
<comment type="caution">
    <text evidence="1">The sequence shown here is derived from an EMBL/GenBank/DDBJ whole genome shotgun (WGS) entry which is preliminary data.</text>
</comment>
<sequence>MSAVYRAQMCLASPPSPCELIYNRVTCKSHKRMALSNVRAESSSTTSPLLSHSGSWISLPFLLDPYELSLESCLPYELGHVPSPEWKSWMEGMAVLILGSCVNTVRAQKQGFRPRSP</sequence>
<dbReference type="AlphaFoldDB" id="A0AAD6Q2Z7"/>
<evidence type="ECO:0000313" key="1">
    <source>
        <dbReference type="EMBL" id="KAJ6975905.1"/>
    </source>
</evidence>
<reference evidence="1" key="1">
    <citation type="journal article" date="2023" name="Mol. Ecol. Resour.">
        <title>Chromosome-level genome assembly of a triploid poplar Populus alba 'Berolinensis'.</title>
        <authorList>
            <person name="Chen S."/>
            <person name="Yu Y."/>
            <person name="Wang X."/>
            <person name="Wang S."/>
            <person name="Zhang T."/>
            <person name="Zhou Y."/>
            <person name="He R."/>
            <person name="Meng N."/>
            <person name="Wang Y."/>
            <person name="Liu W."/>
            <person name="Liu Z."/>
            <person name="Liu J."/>
            <person name="Guo Q."/>
            <person name="Huang H."/>
            <person name="Sederoff R.R."/>
            <person name="Wang G."/>
            <person name="Qu G."/>
            <person name="Chen S."/>
        </authorList>
    </citation>
    <scope>NUCLEOTIDE SEQUENCE</scope>
    <source>
        <strain evidence="1">SC-2020</strain>
    </source>
</reference>
<gene>
    <name evidence="1" type="ORF">NC653_031663</name>
</gene>
<proteinExistence type="predicted"/>
<dbReference type="Proteomes" id="UP001164929">
    <property type="component" value="Chromosome 13"/>
</dbReference>
<evidence type="ECO:0000313" key="2">
    <source>
        <dbReference type="Proteomes" id="UP001164929"/>
    </source>
</evidence>
<accession>A0AAD6Q2Z7</accession>
<dbReference type="EMBL" id="JAQIZT010000013">
    <property type="protein sequence ID" value="KAJ6975905.1"/>
    <property type="molecule type" value="Genomic_DNA"/>
</dbReference>
<name>A0AAD6Q2Z7_9ROSI</name>